<accession>A0A8D8MAQ4</accession>
<dbReference type="EMBL" id="HBUF01055631">
    <property type="protein sequence ID" value="CAG6623738.1"/>
    <property type="molecule type" value="Transcribed_RNA"/>
</dbReference>
<protein>
    <submittedName>
        <fullName evidence="1">Uncharacterized protein</fullName>
    </submittedName>
</protein>
<dbReference type="EMBL" id="HBUF01055632">
    <property type="protein sequence ID" value="CAG6623741.1"/>
    <property type="molecule type" value="Transcribed_RNA"/>
</dbReference>
<sequence length="165" mass="17835">MLFLVSLGSFFKLDSLKDSSFFDSFDFLDFLLSGTGFLPSGSMAVPFSAFSTVFAIFSKSPTSSPLNFSDITIVSSMFTIISEDGIVSENEVCTAFPSLFTFNLLELEISSVVLGLYVSEVGLFSFLPSLFEPFDLGSFGSTSLSAPFLRDFLSGFLSSKSTIPP</sequence>
<dbReference type="EMBL" id="HBUF01055633">
    <property type="protein sequence ID" value="CAG6623744.1"/>
    <property type="molecule type" value="Transcribed_RNA"/>
</dbReference>
<dbReference type="AlphaFoldDB" id="A0A8D8MAQ4"/>
<dbReference type="EMBL" id="HBUF01055630">
    <property type="protein sequence ID" value="CAG6623735.1"/>
    <property type="molecule type" value="Transcribed_RNA"/>
</dbReference>
<organism evidence="1">
    <name type="scientific">Cacopsylla melanoneura</name>
    <dbReference type="NCBI Taxonomy" id="428564"/>
    <lineage>
        <taxon>Eukaryota</taxon>
        <taxon>Metazoa</taxon>
        <taxon>Ecdysozoa</taxon>
        <taxon>Arthropoda</taxon>
        <taxon>Hexapoda</taxon>
        <taxon>Insecta</taxon>
        <taxon>Pterygota</taxon>
        <taxon>Neoptera</taxon>
        <taxon>Paraneoptera</taxon>
        <taxon>Hemiptera</taxon>
        <taxon>Sternorrhyncha</taxon>
        <taxon>Psylloidea</taxon>
        <taxon>Psyllidae</taxon>
        <taxon>Psyllinae</taxon>
        <taxon>Cacopsylla</taxon>
    </lineage>
</organism>
<reference evidence="1" key="1">
    <citation type="submission" date="2021-05" db="EMBL/GenBank/DDBJ databases">
        <authorList>
            <person name="Alioto T."/>
            <person name="Alioto T."/>
            <person name="Gomez Garrido J."/>
        </authorList>
    </citation>
    <scope>NUCLEOTIDE SEQUENCE</scope>
</reference>
<dbReference type="EMBL" id="HBUF01055635">
    <property type="protein sequence ID" value="CAG6623750.1"/>
    <property type="molecule type" value="Transcribed_RNA"/>
</dbReference>
<evidence type="ECO:0000313" key="1">
    <source>
        <dbReference type="EMBL" id="CAG6623741.1"/>
    </source>
</evidence>
<proteinExistence type="predicted"/>
<name>A0A8D8MAQ4_9HEMI</name>
<dbReference type="EMBL" id="HBUF01055634">
    <property type="protein sequence ID" value="CAG6623747.1"/>
    <property type="molecule type" value="Transcribed_RNA"/>
</dbReference>